<dbReference type="PANTHER" id="PTHR34797">
    <property type="entry name" value="ATG8-INTERACTING PROTEIN 2"/>
    <property type="match status" value="1"/>
</dbReference>
<evidence type="ECO:0000256" key="1">
    <source>
        <dbReference type="SAM" id="MobiDB-lite"/>
    </source>
</evidence>
<keyword evidence="2" id="KW-1133">Transmembrane helix</keyword>
<keyword evidence="2" id="KW-0472">Membrane</keyword>
<feature type="transmembrane region" description="Helical" evidence="2">
    <location>
        <begin position="202"/>
        <end position="222"/>
    </location>
</feature>
<organism evidence="3 4">
    <name type="scientific">Iris pallida</name>
    <name type="common">Sweet iris</name>
    <dbReference type="NCBI Taxonomy" id="29817"/>
    <lineage>
        <taxon>Eukaryota</taxon>
        <taxon>Viridiplantae</taxon>
        <taxon>Streptophyta</taxon>
        <taxon>Embryophyta</taxon>
        <taxon>Tracheophyta</taxon>
        <taxon>Spermatophyta</taxon>
        <taxon>Magnoliopsida</taxon>
        <taxon>Liliopsida</taxon>
        <taxon>Asparagales</taxon>
        <taxon>Iridaceae</taxon>
        <taxon>Iridoideae</taxon>
        <taxon>Irideae</taxon>
        <taxon>Iris</taxon>
    </lineage>
</organism>
<feature type="region of interest" description="Disordered" evidence="1">
    <location>
        <begin position="140"/>
        <end position="183"/>
    </location>
</feature>
<dbReference type="AlphaFoldDB" id="A0AAX6IDQ2"/>
<keyword evidence="4" id="KW-1185">Reference proteome</keyword>
<name>A0AAX6IDQ2_IRIPA</name>
<keyword evidence="2" id="KW-0812">Transmembrane</keyword>
<sequence>MADNEKEKEVAPPRGADWEVVQLTASTYAASPNPQEIDLDVLRTGKESSSTLFMSGHFVLPPREHEDLPIEPNCTEIIGEAEGQDKGYTEEEDGHGDDIINEESRLVKSDDNSQRTEFFEVGSTLSAPVIEFEEGRVSQGMHSVPYPENTDILDPNDFSTPSDSSPPKHTESSEDDGSNIPSDGWWKSHASSLYRHAKEANMFWSIFVAAALTGLVILGKRWHHVNDEKMNRVLGPINRFKDVIKGSHQRS</sequence>
<dbReference type="Proteomes" id="UP001140949">
    <property type="component" value="Unassembled WGS sequence"/>
</dbReference>
<reference evidence="3" key="1">
    <citation type="journal article" date="2023" name="GigaByte">
        <title>Genome assembly of the bearded iris, Iris pallida Lam.</title>
        <authorList>
            <person name="Bruccoleri R.E."/>
            <person name="Oakeley E.J."/>
            <person name="Faust A.M.E."/>
            <person name="Altorfer M."/>
            <person name="Dessus-Babus S."/>
            <person name="Burckhardt D."/>
            <person name="Oertli M."/>
            <person name="Naumann U."/>
            <person name="Petersen F."/>
            <person name="Wong J."/>
        </authorList>
    </citation>
    <scope>NUCLEOTIDE SEQUENCE</scope>
    <source>
        <strain evidence="3">GSM-AAB239-AS_SAM_17_03QT</strain>
    </source>
</reference>
<dbReference type="EMBL" id="JANAVB010002199">
    <property type="protein sequence ID" value="KAJ6851379.1"/>
    <property type="molecule type" value="Genomic_DNA"/>
</dbReference>
<gene>
    <name evidence="3" type="ORF">M6B38_258720</name>
</gene>
<accession>A0AAX6IDQ2</accession>
<evidence type="ECO:0000256" key="2">
    <source>
        <dbReference type="SAM" id="Phobius"/>
    </source>
</evidence>
<dbReference type="PANTHER" id="PTHR34797:SF1">
    <property type="entry name" value="ATG8-INTERACTING PROTEIN 2"/>
    <property type="match status" value="1"/>
</dbReference>
<comment type="caution">
    <text evidence="3">The sequence shown here is derived from an EMBL/GenBank/DDBJ whole genome shotgun (WGS) entry which is preliminary data.</text>
</comment>
<reference evidence="3" key="2">
    <citation type="submission" date="2023-04" db="EMBL/GenBank/DDBJ databases">
        <authorList>
            <person name="Bruccoleri R.E."/>
            <person name="Oakeley E.J."/>
            <person name="Faust A.-M."/>
            <person name="Dessus-Babus S."/>
            <person name="Altorfer M."/>
            <person name="Burckhardt D."/>
            <person name="Oertli M."/>
            <person name="Naumann U."/>
            <person name="Petersen F."/>
            <person name="Wong J."/>
        </authorList>
    </citation>
    <scope>NUCLEOTIDE SEQUENCE</scope>
    <source>
        <strain evidence="3">GSM-AAB239-AS_SAM_17_03QT</strain>
        <tissue evidence="3">Leaf</tissue>
    </source>
</reference>
<evidence type="ECO:0000313" key="3">
    <source>
        <dbReference type="EMBL" id="KAJ6851379.1"/>
    </source>
</evidence>
<protein>
    <submittedName>
        <fullName evidence="3">ATG8-interacting protein 1</fullName>
    </submittedName>
</protein>
<proteinExistence type="predicted"/>
<evidence type="ECO:0000313" key="4">
    <source>
        <dbReference type="Proteomes" id="UP001140949"/>
    </source>
</evidence>
<dbReference type="InterPro" id="IPR040304">
    <property type="entry name" value="ATG8-IP-1/2"/>
</dbReference>